<sequence length="904" mass="98897">MKKPARRTRPAQKQSASSSSMAARHLRFTPPRVKVFVSPEPPSPKTTVAPRPKVNVWVGRFAKQPAPESRSVDLSLEDSLEDWEEAFLNENPPVESNGVKLLVSPPPPKQRPWLGSLLATLLWLGSGSFVAMAGCTAFWLIVNPGRVSWLGWALPEWNREAFIRDDTPRSWGAIQAEAAQQNRTLGTPLMRPIGRGASAGKATVVLVPVLAVQPRCADPAEACLHLVELRAYHLETPLDSAGRLSSDTRLQLGDRLPVAGPREFGVVSLLPGGAPAGQGSTRRLPLQQIEPIEGDAPKPDGWFSLSGQQRRGSQAIAYGQIGYYDAAQRRLRLLISWSSLVRRPRWQAVTGDDPPELVVDQTVGLEPQFTVYQVKPAEGGIMRLEAIALEQPPFASQSLENALFLARNGLWSHARAWMEGYKKRNPKTWTAAAQAQLDLIALHAAATRAQAERDRASPSQRLATLIIDSRWEAAIALLQTALRDRADLRTLIGGDANRWRQRAEAMLRVDADHTDAQFIGGLVVMLRQGRDEAIAWLQTQNRAPIPKTPASPLHPRTQAVLRRLDQLPLHGQSLYPSRLIGTATPLPSPRPGDWDTPDGSALPTLPDGEVWYRISLTRYHDGTTWQHAPFSQLSSRLTPGFLWNQLGLGDSQSAAYGNRPTLQYTTWNPQAQMQSHPLTVRALRLQGSAIQLLASGQPLGDSLANRPHLVLSDAALNWELPTDSTSLAALHLQQPQQGSAILRTLATELRRARPNLPLPPADDPEALAQAFGSWSVQLADLTGDSRRDHSNRQPEVILVLHPDLLDPPPAEPAQESDNLELLGASPSPPVPSSAPSSAPPDAPLRTLIFSASGSLVYNELTTNTQLVAIARLEGETAPVLVITQGDRVTLRRWLASPQRFEPID</sequence>
<feature type="transmembrane region" description="Helical" evidence="2">
    <location>
        <begin position="117"/>
        <end position="141"/>
    </location>
</feature>
<proteinExistence type="predicted"/>
<keyword evidence="4" id="KW-1185">Reference proteome</keyword>
<evidence type="ECO:0000313" key="4">
    <source>
        <dbReference type="Proteomes" id="UP000505210"/>
    </source>
</evidence>
<evidence type="ECO:0000313" key="3">
    <source>
        <dbReference type="EMBL" id="QKD82613.1"/>
    </source>
</evidence>
<keyword evidence="2" id="KW-0472">Membrane</keyword>
<evidence type="ECO:0000256" key="2">
    <source>
        <dbReference type="SAM" id="Phobius"/>
    </source>
</evidence>
<dbReference type="Proteomes" id="UP000505210">
    <property type="component" value="Chromosome"/>
</dbReference>
<dbReference type="KEGG" id="theu:HPC62_10835"/>
<name>A0A6M8BHI6_9CYAN</name>
<protein>
    <submittedName>
        <fullName evidence="3">Uncharacterized protein</fullName>
    </submittedName>
</protein>
<dbReference type="AlphaFoldDB" id="A0A6M8BHI6"/>
<evidence type="ECO:0000256" key="1">
    <source>
        <dbReference type="SAM" id="MobiDB-lite"/>
    </source>
</evidence>
<accession>A0A6M8BHI6</accession>
<feature type="region of interest" description="Disordered" evidence="1">
    <location>
        <begin position="31"/>
        <end position="50"/>
    </location>
</feature>
<feature type="compositionally biased region" description="Basic residues" evidence="1">
    <location>
        <begin position="1"/>
        <end position="10"/>
    </location>
</feature>
<dbReference type="EMBL" id="CP053661">
    <property type="protein sequence ID" value="QKD82613.1"/>
    <property type="molecule type" value="Genomic_DNA"/>
</dbReference>
<gene>
    <name evidence="3" type="ORF">HPC62_10835</name>
</gene>
<keyword evidence="2" id="KW-1133">Transmembrane helix</keyword>
<feature type="region of interest" description="Disordered" evidence="1">
    <location>
        <begin position="1"/>
        <end position="25"/>
    </location>
</feature>
<organism evidence="3 4">
    <name type="scientific">Thermoleptolyngbya sichuanensis A183</name>
    <dbReference type="NCBI Taxonomy" id="2737172"/>
    <lineage>
        <taxon>Bacteria</taxon>
        <taxon>Bacillati</taxon>
        <taxon>Cyanobacteriota</taxon>
        <taxon>Cyanophyceae</taxon>
        <taxon>Oculatellales</taxon>
        <taxon>Oculatellaceae</taxon>
        <taxon>Thermoleptolyngbya</taxon>
        <taxon>Thermoleptolyngbya sichuanensis</taxon>
    </lineage>
</organism>
<feature type="region of interest" description="Disordered" evidence="1">
    <location>
        <begin position="803"/>
        <end position="841"/>
    </location>
</feature>
<reference evidence="3 4" key="1">
    <citation type="submission" date="2020-05" db="EMBL/GenBank/DDBJ databases">
        <title>Complete genome sequence of of a novel Thermoleptolyngbya strain isolated from hot springs of Ganzi, Sichuan China.</title>
        <authorList>
            <person name="Tang J."/>
            <person name="Daroch M."/>
            <person name="Li L."/>
            <person name="Waleron K."/>
            <person name="Waleron M."/>
            <person name="Waleron M."/>
        </authorList>
    </citation>
    <scope>NUCLEOTIDE SEQUENCE [LARGE SCALE GENOMIC DNA]</scope>
    <source>
        <strain evidence="3 4">PKUAC-SCTA183</strain>
    </source>
</reference>
<feature type="compositionally biased region" description="Pro residues" evidence="1">
    <location>
        <begin position="826"/>
        <end position="841"/>
    </location>
</feature>
<dbReference type="RefSeq" id="WP_172355561.1">
    <property type="nucleotide sequence ID" value="NZ_CP053661.1"/>
</dbReference>
<keyword evidence="2" id="KW-0812">Transmembrane</keyword>